<comment type="similarity">
    <text evidence="3 10">Belongs to the ALG6/ALG8 glucosyltransferase family.</text>
</comment>
<dbReference type="EMBL" id="JTDF01021989">
    <property type="protein sequence ID" value="KAF8561101.1"/>
    <property type="molecule type" value="Genomic_DNA"/>
</dbReference>
<dbReference type="GO" id="GO:0042283">
    <property type="term" value="F:dolichyl pyrophosphate Glc1Man9GlcNAc2 alpha-1,3-glucosyltransferase activity"/>
    <property type="evidence" value="ECO:0007669"/>
    <property type="project" value="TreeGrafter"/>
</dbReference>
<protein>
    <recommendedName>
        <fullName evidence="10">Alpha-1,3-glucosyltransferase</fullName>
        <ecNumber evidence="10">2.4.1.-</ecNumber>
    </recommendedName>
</protein>
<evidence type="ECO:0000313" key="11">
    <source>
        <dbReference type="EMBL" id="KAF8561101.1"/>
    </source>
</evidence>
<keyword evidence="5 10" id="KW-0808">Transferase</keyword>
<keyword evidence="6 10" id="KW-0812">Transmembrane</keyword>
<keyword evidence="4 10" id="KW-0328">Glycosyltransferase</keyword>
<dbReference type="OrthoDB" id="1689333at2759"/>
<gene>
    <name evidence="11" type="ORF">P879_06856</name>
</gene>
<evidence type="ECO:0000256" key="3">
    <source>
        <dbReference type="ARBA" id="ARBA00008715"/>
    </source>
</evidence>
<dbReference type="Pfam" id="PF03155">
    <property type="entry name" value="Alg6_Alg8"/>
    <property type="match status" value="1"/>
</dbReference>
<keyword evidence="9 10" id="KW-0472">Membrane</keyword>
<evidence type="ECO:0000256" key="8">
    <source>
        <dbReference type="ARBA" id="ARBA00022989"/>
    </source>
</evidence>
<comment type="subcellular location">
    <subcellularLocation>
        <location evidence="1 10">Endoplasmic reticulum membrane</location>
        <topology evidence="1 10">Multi-pass membrane protein</topology>
    </subcellularLocation>
</comment>
<dbReference type="PANTHER" id="PTHR12413">
    <property type="entry name" value="DOLICHYL GLYCOSYLTRANSFERASE"/>
    <property type="match status" value="1"/>
</dbReference>
<dbReference type="InterPro" id="IPR004856">
    <property type="entry name" value="Glyco_trans_ALG6/ALG8"/>
</dbReference>
<sequence>MWRFLVILLAATTLKILFMFSYHSTDFEVHRNWMALTHTLPISRWYFESTSKWTLDYPPLFAWFEWVLSQIAVLFDPEICVIRESAYVSRNAVVFQRCSVILTEFLLFFALWKLCTVLAGSANNVMKRRFLPTAMFLAFNFGLFVIDRILF</sequence>
<evidence type="ECO:0000313" key="12">
    <source>
        <dbReference type="Proteomes" id="UP000699462"/>
    </source>
</evidence>
<evidence type="ECO:0000256" key="10">
    <source>
        <dbReference type="RuleBase" id="RU363110"/>
    </source>
</evidence>
<dbReference type="GO" id="GO:0005789">
    <property type="term" value="C:endoplasmic reticulum membrane"/>
    <property type="evidence" value="ECO:0007669"/>
    <property type="project" value="UniProtKB-SubCell"/>
</dbReference>
<accession>A0A8T0D3B0</accession>
<evidence type="ECO:0000256" key="9">
    <source>
        <dbReference type="ARBA" id="ARBA00023136"/>
    </source>
</evidence>
<dbReference type="GO" id="GO:0006487">
    <property type="term" value="P:protein N-linked glycosylation"/>
    <property type="evidence" value="ECO:0007669"/>
    <property type="project" value="TreeGrafter"/>
</dbReference>
<reference evidence="11 12" key="1">
    <citation type="submission" date="2019-07" db="EMBL/GenBank/DDBJ databases">
        <title>Annotation for the trematode Paragonimus westermani.</title>
        <authorList>
            <person name="Choi Y.-J."/>
        </authorList>
    </citation>
    <scope>NUCLEOTIDE SEQUENCE [LARGE SCALE GENOMIC DNA]</scope>
    <source>
        <strain evidence="11">180907_Pwestermani</strain>
    </source>
</reference>
<feature type="transmembrane region" description="Helical" evidence="10">
    <location>
        <begin position="94"/>
        <end position="112"/>
    </location>
</feature>
<evidence type="ECO:0000256" key="5">
    <source>
        <dbReference type="ARBA" id="ARBA00022679"/>
    </source>
</evidence>
<comment type="caution">
    <text evidence="10">Lacks conserved residue(s) required for the propagation of feature annotation.</text>
</comment>
<comment type="pathway">
    <text evidence="2 10">Protein modification; protein glycosylation.</text>
</comment>
<keyword evidence="8 10" id="KW-1133">Transmembrane helix</keyword>
<dbReference type="EC" id="2.4.1.-" evidence="10"/>
<evidence type="ECO:0000256" key="2">
    <source>
        <dbReference type="ARBA" id="ARBA00004922"/>
    </source>
</evidence>
<comment type="caution">
    <text evidence="11">The sequence shown here is derived from an EMBL/GenBank/DDBJ whole genome shotgun (WGS) entry which is preliminary data.</text>
</comment>
<dbReference type="AlphaFoldDB" id="A0A8T0D3B0"/>
<evidence type="ECO:0000256" key="4">
    <source>
        <dbReference type="ARBA" id="ARBA00022676"/>
    </source>
</evidence>
<dbReference type="Proteomes" id="UP000699462">
    <property type="component" value="Unassembled WGS sequence"/>
</dbReference>
<proteinExistence type="inferred from homology"/>
<evidence type="ECO:0000256" key="7">
    <source>
        <dbReference type="ARBA" id="ARBA00022824"/>
    </source>
</evidence>
<organism evidence="11 12">
    <name type="scientific">Paragonimus westermani</name>
    <dbReference type="NCBI Taxonomy" id="34504"/>
    <lineage>
        <taxon>Eukaryota</taxon>
        <taxon>Metazoa</taxon>
        <taxon>Spiralia</taxon>
        <taxon>Lophotrochozoa</taxon>
        <taxon>Platyhelminthes</taxon>
        <taxon>Trematoda</taxon>
        <taxon>Digenea</taxon>
        <taxon>Plagiorchiida</taxon>
        <taxon>Troglotremata</taxon>
        <taxon>Troglotrematidae</taxon>
        <taxon>Paragonimus</taxon>
    </lineage>
</organism>
<dbReference type="PANTHER" id="PTHR12413:SF2">
    <property type="entry name" value="DOLICHYL PYROPHOSPHATE GLC1MAN9GLCNAC2 ALPHA-1,3-GLUCOSYLTRANSFERASE-RELATED"/>
    <property type="match status" value="1"/>
</dbReference>
<evidence type="ECO:0000256" key="1">
    <source>
        <dbReference type="ARBA" id="ARBA00004477"/>
    </source>
</evidence>
<keyword evidence="7 10" id="KW-0256">Endoplasmic reticulum</keyword>
<name>A0A8T0D3B0_9TREM</name>
<evidence type="ECO:0000256" key="6">
    <source>
        <dbReference type="ARBA" id="ARBA00022692"/>
    </source>
</evidence>
<feature type="transmembrane region" description="Helical" evidence="10">
    <location>
        <begin position="132"/>
        <end position="150"/>
    </location>
</feature>
<keyword evidence="12" id="KW-1185">Reference proteome</keyword>